<dbReference type="InterPro" id="IPR021982">
    <property type="entry name" value="REEP_Ichnovirus"/>
</dbReference>
<evidence type="ECO:0000313" key="1">
    <source>
        <dbReference type="EMBL" id="CAH4034272.1"/>
    </source>
</evidence>
<reference evidence="1" key="1">
    <citation type="submission" date="2022-05" db="EMBL/GenBank/DDBJ databases">
        <authorList>
            <person name="Okamura Y."/>
        </authorList>
    </citation>
    <scope>NUCLEOTIDE SEQUENCE</scope>
</reference>
<dbReference type="Proteomes" id="UP001152562">
    <property type="component" value="Unassembled WGS sequence"/>
</dbReference>
<proteinExistence type="predicted"/>
<comment type="caution">
    <text evidence="1">The sequence shown here is derived from an EMBL/GenBank/DDBJ whole genome shotgun (WGS) entry which is preliminary data.</text>
</comment>
<protein>
    <submittedName>
        <fullName evidence="1">Uncharacterized protein</fullName>
    </submittedName>
</protein>
<accession>A0A9P0TL48</accession>
<keyword evidence="2" id="KW-1185">Reference proteome</keyword>
<name>A0A9P0TL48_PIEBR</name>
<dbReference type="EMBL" id="CALOZG010000040">
    <property type="protein sequence ID" value="CAH4034272.1"/>
    <property type="molecule type" value="Genomic_DNA"/>
</dbReference>
<sequence length="152" mass="17661">MNVSEGIGSKLWQLTTHRTITTFINGKPLIVEYNCDPWRKKKGRVPVNIDSLLPVFGGVRLPKTCARSVGTPLVPVILKPYNAGKFAKSSLDTCEFQHFHHYCWQHVSHWLMCFFNSVLMPPEDNRFFDEHTTRGYLNFLNKTIHFRDTNHE</sequence>
<organism evidence="1 2">
    <name type="scientific">Pieris brassicae</name>
    <name type="common">White butterfly</name>
    <name type="synonym">Large white butterfly</name>
    <dbReference type="NCBI Taxonomy" id="7116"/>
    <lineage>
        <taxon>Eukaryota</taxon>
        <taxon>Metazoa</taxon>
        <taxon>Ecdysozoa</taxon>
        <taxon>Arthropoda</taxon>
        <taxon>Hexapoda</taxon>
        <taxon>Insecta</taxon>
        <taxon>Pterygota</taxon>
        <taxon>Neoptera</taxon>
        <taxon>Endopterygota</taxon>
        <taxon>Lepidoptera</taxon>
        <taxon>Glossata</taxon>
        <taxon>Ditrysia</taxon>
        <taxon>Papilionoidea</taxon>
        <taxon>Pieridae</taxon>
        <taxon>Pierinae</taxon>
        <taxon>Pieris</taxon>
    </lineage>
</organism>
<dbReference type="AlphaFoldDB" id="A0A9P0TL48"/>
<gene>
    <name evidence="1" type="ORF">PIBRA_LOCUS10475</name>
</gene>
<evidence type="ECO:0000313" key="2">
    <source>
        <dbReference type="Proteomes" id="UP001152562"/>
    </source>
</evidence>
<dbReference type="Pfam" id="PF12132">
    <property type="entry name" value="DUF3587"/>
    <property type="match status" value="2"/>
</dbReference>